<dbReference type="KEGG" id="ptes:JQU52_01120"/>
<dbReference type="Pfam" id="PF06252">
    <property type="entry name" value="GemA"/>
    <property type="match status" value="1"/>
</dbReference>
<organism evidence="1 3">
    <name type="scientific">Paralysiella testudinis</name>
    <dbReference type="NCBI Taxonomy" id="2809020"/>
    <lineage>
        <taxon>Bacteria</taxon>
        <taxon>Pseudomonadati</taxon>
        <taxon>Pseudomonadota</taxon>
        <taxon>Betaproteobacteria</taxon>
        <taxon>Neisseriales</taxon>
        <taxon>Neisseriaceae</taxon>
        <taxon>Paralysiella</taxon>
    </lineage>
</organism>
<dbReference type="EMBL" id="CP069798">
    <property type="protein sequence ID" value="QRQ82077.1"/>
    <property type="molecule type" value="Genomic_DNA"/>
</dbReference>
<dbReference type="KEGG" id="ptes:JQU52_10155"/>
<protein>
    <submittedName>
        <fullName evidence="1">Regulatory protein GemA</fullName>
    </submittedName>
</protein>
<evidence type="ECO:0000313" key="2">
    <source>
        <dbReference type="EMBL" id="QRQ82077.1"/>
    </source>
</evidence>
<gene>
    <name evidence="2" type="ORF">JQU52_01120</name>
    <name evidence="1" type="ORF">JQU52_10155</name>
</gene>
<sequence length="163" mass="18242">MKLTAAQKKAKLVRLLHVAKGQLMLDDSAYRTLLANASRGKTSSKDMSLPQLEAALKAMQAQGFVMTAPKRQPATRPDLPIYHSDGQSQMIRGLWIELHTKGVVFDSSERALNNYVKKMTGVAHYGWLGTADSSRVIEMLKQWRQRMEKKRRKGAVHDGSVHG</sequence>
<name>A0A892ZGY0_9NEIS</name>
<reference evidence="1" key="1">
    <citation type="submission" date="2021-02" db="EMBL/GenBank/DDBJ databases">
        <title>Neisseriaceae sp. 26B isolated from the cloaca of a Common Toad-headed Turtle (Mesoclemmys nasuta).</title>
        <authorList>
            <person name="Spergser J."/>
            <person name="Busse H.-J."/>
        </authorList>
    </citation>
    <scope>NUCLEOTIDE SEQUENCE</scope>
    <source>
        <strain evidence="1">26B</strain>
    </source>
</reference>
<proteinExistence type="predicted"/>
<dbReference type="InterPro" id="IPR009363">
    <property type="entry name" value="Phage_Mu_Gp16"/>
</dbReference>
<dbReference type="AlphaFoldDB" id="A0A892ZGY0"/>
<keyword evidence="3" id="KW-1185">Reference proteome</keyword>
<evidence type="ECO:0000313" key="1">
    <source>
        <dbReference type="EMBL" id="QRQ81087.1"/>
    </source>
</evidence>
<dbReference type="Proteomes" id="UP000653156">
    <property type="component" value="Chromosome"/>
</dbReference>
<evidence type="ECO:0000313" key="3">
    <source>
        <dbReference type="Proteomes" id="UP000653156"/>
    </source>
</evidence>
<dbReference type="RefSeq" id="WP_230338374.1">
    <property type="nucleotide sequence ID" value="NZ_CP069798.1"/>
</dbReference>
<accession>A0A892ZGY0</accession>
<dbReference type="EMBL" id="CP069798">
    <property type="protein sequence ID" value="QRQ81087.1"/>
    <property type="molecule type" value="Genomic_DNA"/>
</dbReference>